<accession>A0ACC1JEZ1</accession>
<gene>
    <name evidence="1" type="ORF">FBU59_001089</name>
</gene>
<protein>
    <submittedName>
        <fullName evidence="1">Uncharacterized protein</fullName>
    </submittedName>
</protein>
<organism evidence="1 2">
    <name type="scientific">Linderina macrospora</name>
    <dbReference type="NCBI Taxonomy" id="4868"/>
    <lineage>
        <taxon>Eukaryota</taxon>
        <taxon>Fungi</taxon>
        <taxon>Fungi incertae sedis</taxon>
        <taxon>Zoopagomycota</taxon>
        <taxon>Kickxellomycotina</taxon>
        <taxon>Kickxellomycetes</taxon>
        <taxon>Kickxellales</taxon>
        <taxon>Kickxellaceae</taxon>
        <taxon>Linderina</taxon>
    </lineage>
</organism>
<sequence>MADDASGPKVSGPAANALIYVTLILFLALGIFAGWRSHRNSNLFLKATRSQSKWSLGLNFLAINIGSGIFYSLPEVGTIAGITGVFAYAFGAAAPLFIFAIVGPMFRKHNTKQWSMTAFIMERYGRPVHLIYSIICTLFVGMYMVSELTTIYGVFQLLTPVAPLAPMIIICVVTTIYTAFGGVFASLMTDAIQSVLICVLILIA</sequence>
<evidence type="ECO:0000313" key="2">
    <source>
        <dbReference type="Proteomes" id="UP001150603"/>
    </source>
</evidence>
<reference evidence="1" key="1">
    <citation type="submission" date="2022-07" db="EMBL/GenBank/DDBJ databases">
        <title>Phylogenomic reconstructions and comparative analyses of Kickxellomycotina fungi.</title>
        <authorList>
            <person name="Reynolds N.K."/>
            <person name="Stajich J.E."/>
            <person name="Barry K."/>
            <person name="Grigoriev I.V."/>
            <person name="Crous P."/>
            <person name="Smith M.E."/>
        </authorList>
    </citation>
    <scope>NUCLEOTIDE SEQUENCE</scope>
    <source>
        <strain evidence="1">NRRL 5244</strain>
    </source>
</reference>
<proteinExistence type="predicted"/>
<dbReference type="EMBL" id="JANBPW010000424">
    <property type="protein sequence ID" value="KAJ1949564.1"/>
    <property type="molecule type" value="Genomic_DNA"/>
</dbReference>
<comment type="caution">
    <text evidence="1">The sequence shown here is derived from an EMBL/GenBank/DDBJ whole genome shotgun (WGS) entry which is preliminary data.</text>
</comment>
<dbReference type="Proteomes" id="UP001150603">
    <property type="component" value="Unassembled WGS sequence"/>
</dbReference>
<feature type="non-terminal residue" evidence="1">
    <location>
        <position position="204"/>
    </location>
</feature>
<keyword evidence="2" id="KW-1185">Reference proteome</keyword>
<name>A0ACC1JEZ1_9FUNG</name>
<evidence type="ECO:0000313" key="1">
    <source>
        <dbReference type="EMBL" id="KAJ1949564.1"/>
    </source>
</evidence>